<dbReference type="EMBL" id="UYSU01036334">
    <property type="protein sequence ID" value="VDL97543.1"/>
    <property type="molecule type" value="Genomic_DNA"/>
</dbReference>
<reference evidence="1 2" key="2">
    <citation type="submission" date="2018-11" db="EMBL/GenBank/DDBJ databases">
        <authorList>
            <consortium name="Pathogen Informatics"/>
        </authorList>
    </citation>
    <scope>NUCLEOTIDE SEQUENCE [LARGE SCALE GENOMIC DNA]</scope>
    <source>
        <strain evidence="1 2">NST_G2</strain>
    </source>
</reference>
<dbReference type="AlphaFoldDB" id="A0A183T3W0"/>
<gene>
    <name evidence="1" type="ORF">SSLN_LOCUS11158</name>
</gene>
<organism evidence="3">
    <name type="scientific">Schistocephalus solidus</name>
    <name type="common">Tapeworm</name>
    <dbReference type="NCBI Taxonomy" id="70667"/>
    <lineage>
        <taxon>Eukaryota</taxon>
        <taxon>Metazoa</taxon>
        <taxon>Spiralia</taxon>
        <taxon>Lophotrochozoa</taxon>
        <taxon>Platyhelminthes</taxon>
        <taxon>Cestoda</taxon>
        <taxon>Eucestoda</taxon>
        <taxon>Diphyllobothriidea</taxon>
        <taxon>Diphyllobothriidae</taxon>
        <taxon>Schistocephalus</taxon>
    </lineage>
</organism>
<dbReference type="Proteomes" id="UP000275846">
    <property type="component" value="Unassembled WGS sequence"/>
</dbReference>
<dbReference type="WBParaSite" id="SSLN_0001158501-mRNA-1">
    <property type="protein sequence ID" value="SSLN_0001158501-mRNA-1"/>
    <property type="gene ID" value="SSLN_0001158501"/>
</dbReference>
<protein>
    <submittedName>
        <fullName evidence="1 3">Uncharacterized protein</fullName>
    </submittedName>
</protein>
<name>A0A183T3W0_SCHSO</name>
<evidence type="ECO:0000313" key="3">
    <source>
        <dbReference type="WBParaSite" id="SSLN_0001158501-mRNA-1"/>
    </source>
</evidence>
<accession>A0A183T3W0</accession>
<evidence type="ECO:0000313" key="2">
    <source>
        <dbReference type="Proteomes" id="UP000275846"/>
    </source>
</evidence>
<proteinExistence type="predicted"/>
<keyword evidence="2" id="KW-1185">Reference proteome</keyword>
<sequence>MSECGTDHLNRFSYDSLDRRADLPTPDYQTVRTSTDDSAVPFSTAFCFSSSSSSFLLPLLLLISSPLLRLRFIQQRRKVDRFAHLELDVDVEMVPIPDIVLHVCEDLASIGDAESGFIIDFGLCFVQQRWKDDSFAHLELDVDVEMVPIPDIVLHVCEDLASIGDAESGFIIDFGASGVVATQLVVVAAVLLWAARYDLEHRAVGWSGKMGQDLVTVWIVQP</sequence>
<reference evidence="3" key="1">
    <citation type="submission" date="2016-06" db="UniProtKB">
        <authorList>
            <consortium name="WormBaseParasite"/>
        </authorList>
    </citation>
    <scope>IDENTIFICATION</scope>
</reference>
<evidence type="ECO:0000313" key="1">
    <source>
        <dbReference type="EMBL" id="VDL97543.1"/>
    </source>
</evidence>